<keyword evidence="3" id="KW-1185">Reference proteome</keyword>
<sequence>MFAAPAKGTAAAATGENNAENRLLTEDDFEIGGALRFNYAAQRSDGDQRDRGGDASLDLFRLNIEGEQQGIEFSAEYRWYTNQDVLHHGWAGFGAGEHGQVRVGVSQVPFGILPYAAHNYWFGIPFYVGLGDAYKLGAQYIRENGPWDLRLAFYKNPVENDPGNLERYGFDLVNHAGCADNDDNAASDNGSGDNDNGSGESQDCTRESNQANLRLAYTLDEGGSCPVELGLSGQWGMVPNSETGEDGSRWAGAAHLDMRCGRWGVQLQAGRQVIDVDLDSTDGDGEEDTVTFGGMDGKYQVASKANLGVLNIAYNFPVPWENIDSLTCYNDFSIYHKDESDYSNSKINTTGCAIGRGPLFIYADVIRGKNAPFLGDSGAETLGEGGAGWDTYYNLNLGYYF</sequence>
<evidence type="ECO:0000313" key="2">
    <source>
        <dbReference type="EMBL" id="BAU57883.1"/>
    </source>
</evidence>
<evidence type="ECO:0008006" key="4">
    <source>
        <dbReference type="Google" id="ProtNLM"/>
    </source>
</evidence>
<dbReference type="Proteomes" id="UP000218890">
    <property type="component" value="Chromosome"/>
</dbReference>
<gene>
    <name evidence="2" type="ORF">HH1059_11890</name>
</gene>
<feature type="region of interest" description="Disordered" evidence="1">
    <location>
        <begin position="181"/>
        <end position="207"/>
    </location>
</feature>
<organism evidence="2 3">
    <name type="scientific">Halorhodospira halochloris</name>
    <name type="common">Ectothiorhodospira halochloris</name>
    <dbReference type="NCBI Taxonomy" id="1052"/>
    <lineage>
        <taxon>Bacteria</taxon>
        <taxon>Pseudomonadati</taxon>
        <taxon>Pseudomonadota</taxon>
        <taxon>Gammaproteobacteria</taxon>
        <taxon>Chromatiales</taxon>
        <taxon>Ectothiorhodospiraceae</taxon>
        <taxon>Halorhodospira</taxon>
    </lineage>
</organism>
<evidence type="ECO:0000256" key="1">
    <source>
        <dbReference type="SAM" id="MobiDB-lite"/>
    </source>
</evidence>
<reference evidence="2" key="1">
    <citation type="submission" date="2016-02" db="EMBL/GenBank/DDBJ databases">
        <title>Halorhodospira halochloris DSM-1059 complete genome, version 2.</title>
        <authorList>
            <person name="Tsukatani Y."/>
        </authorList>
    </citation>
    <scope>NUCLEOTIDE SEQUENCE</scope>
    <source>
        <strain evidence="2">DSM 1059</strain>
    </source>
</reference>
<evidence type="ECO:0000313" key="3">
    <source>
        <dbReference type="Proteomes" id="UP000218890"/>
    </source>
</evidence>
<dbReference type="OrthoDB" id="625456at2"/>
<dbReference type="KEGG" id="hhk:HH1059_11890"/>
<protein>
    <recommendedName>
        <fullName evidence="4">Phosphate-selective porin O and P</fullName>
    </recommendedName>
</protein>
<name>A0A110B5D1_HALHR</name>
<proteinExistence type="predicted"/>
<dbReference type="EMBL" id="AP017372">
    <property type="protein sequence ID" value="BAU57883.1"/>
    <property type="molecule type" value="Genomic_DNA"/>
</dbReference>
<accession>A0A110B5D1</accession>
<feature type="compositionally biased region" description="Low complexity" evidence="1">
    <location>
        <begin position="186"/>
        <end position="199"/>
    </location>
</feature>
<dbReference type="AlphaFoldDB" id="A0A110B5D1"/>